<sequence>MYRAHSKKAAALLNCNSFCALLGKYKFKEV</sequence>
<protein>
    <submittedName>
        <fullName evidence="1">Uncharacterized protein</fullName>
    </submittedName>
</protein>
<dbReference type="AlphaFoldDB" id="A5TT28"/>
<dbReference type="HOGENOM" id="CLU_3403711_0_0_0"/>
<organism evidence="1">
    <name type="scientific">Fusobacterium polymorphum ATCC 10953</name>
    <dbReference type="NCBI Taxonomy" id="393480"/>
    <lineage>
        <taxon>Bacteria</taxon>
        <taxon>Fusobacteriati</taxon>
        <taxon>Fusobacteriota</taxon>
        <taxon>Fusobacteriia</taxon>
        <taxon>Fusobacteriales</taxon>
        <taxon>Fusobacteriaceae</taxon>
        <taxon>Fusobacterium</taxon>
    </lineage>
</organism>
<gene>
    <name evidence="1" type="ORF">FNP_0238</name>
</gene>
<reference evidence="1" key="2">
    <citation type="submission" date="2007-05" db="EMBL/GenBank/DDBJ databases">
        <title>Genome sequence of Fusobacterium nucleatum subspecies polymorphum - a genetically tractable Fusobacterium.</title>
        <authorList>
            <person name="Karpathy S.E."/>
            <person name="Xiang Q."/>
            <person name="Gioia J."/>
            <person name="Jiang H."/>
            <person name="Liu Y."/>
            <person name="Petrosino J.F."/>
            <person name="Yerrapragada S."/>
            <person name="Fox G.E."/>
            <person name="Kinder Haake S."/>
            <person name="Weinstock G.M."/>
            <person name="Highlander S.K."/>
        </authorList>
    </citation>
    <scope>NUCLEOTIDE SEQUENCE [LARGE SCALE GENOMIC DNA]</scope>
    <source>
        <strain evidence="1">ATCC 10953</strain>
    </source>
</reference>
<name>A5TT28_FUSNP</name>
<dbReference type="Proteomes" id="UP000001921">
    <property type="component" value="Chromosome"/>
</dbReference>
<proteinExistence type="predicted"/>
<accession>A5TT28</accession>
<reference evidence="1" key="1">
    <citation type="submission" date="2006-07" db="EMBL/GenBank/DDBJ databases">
        <authorList>
            <person name="Qin X."/>
            <person name="Weinstock G.M."/>
        </authorList>
    </citation>
    <scope>NUCLEOTIDE SEQUENCE [LARGE SCALE GENOMIC DNA]</scope>
    <source>
        <strain evidence="1">ATCC 10953</strain>
    </source>
</reference>
<evidence type="ECO:0000313" key="1">
    <source>
        <dbReference type="EMBL" id="EDK88053.1"/>
    </source>
</evidence>
<dbReference type="EMBL" id="CM000440">
    <property type="protein sequence ID" value="EDK88053.1"/>
    <property type="molecule type" value="Genomic_DNA"/>
</dbReference>